<keyword evidence="1" id="KW-0472">Membrane</keyword>
<gene>
    <name evidence="2" type="ORF">CLCR_09132</name>
</gene>
<dbReference type="AlphaFoldDB" id="A0A1C1CSV6"/>
<dbReference type="STRING" id="86049.A0A1C1CSV6"/>
<sequence length="172" mass="20020">MASLVSPGFVLRGKLYPFPIQDNPRVIQTVHRTNRHRDRLEHSHGVIRSDDPRSSLPGVVEVRDLNPPSYAIVQAFADRVSTTLDRLDALINNRRHRDLQYDFSLAGVAESTIAVYVFLYLLLLSKLRETSVRFKKEYYVRSFVHFMTRFRERAQNIHEELAVIRRSGRGRT</sequence>
<keyword evidence="3" id="KW-1185">Reference proteome</keyword>
<dbReference type="EMBL" id="LGRB01000009">
    <property type="protein sequence ID" value="OCT51590.1"/>
    <property type="molecule type" value="Genomic_DNA"/>
</dbReference>
<organism evidence="2 3">
    <name type="scientific">Cladophialophora carrionii</name>
    <dbReference type="NCBI Taxonomy" id="86049"/>
    <lineage>
        <taxon>Eukaryota</taxon>
        <taxon>Fungi</taxon>
        <taxon>Dikarya</taxon>
        <taxon>Ascomycota</taxon>
        <taxon>Pezizomycotina</taxon>
        <taxon>Eurotiomycetes</taxon>
        <taxon>Chaetothyriomycetidae</taxon>
        <taxon>Chaetothyriales</taxon>
        <taxon>Herpotrichiellaceae</taxon>
        <taxon>Cladophialophora</taxon>
    </lineage>
</organism>
<name>A0A1C1CSV6_9EURO</name>
<protein>
    <submittedName>
        <fullName evidence="2">Uncharacterized protein</fullName>
    </submittedName>
</protein>
<dbReference type="Proteomes" id="UP000094526">
    <property type="component" value="Unassembled WGS sequence"/>
</dbReference>
<feature type="transmembrane region" description="Helical" evidence="1">
    <location>
        <begin position="103"/>
        <end position="123"/>
    </location>
</feature>
<keyword evidence="1" id="KW-1133">Transmembrane helix</keyword>
<evidence type="ECO:0000313" key="2">
    <source>
        <dbReference type="EMBL" id="OCT51590.1"/>
    </source>
</evidence>
<evidence type="ECO:0000313" key="3">
    <source>
        <dbReference type="Proteomes" id="UP000094526"/>
    </source>
</evidence>
<evidence type="ECO:0000256" key="1">
    <source>
        <dbReference type="SAM" id="Phobius"/>
    </source>
</evidence>
<proteinExistence type="predicted"/>
<dbReference type="VEuPathDB" id="FungiDB:CLCR_09132"/>
<comment type="caution">
    <text evidence="2">The sequence shown here is derived from an EMBL/GenBank/DDBJ whole genome shotgun (WGS) entry which is preliminary data.</text>
</comment>
<accession>A0A1C1CSV6</accession>
<reference evidence="3" key="1">
    <citation type="submission" date="2015-07" db="EMBL/GenBank/DDBJ databases">
        <authorList>
            <person name="Teixeira M.M."/>
            <person name="Souza R.C."/>
            <person name="Almeida L.G."/>
            <person name="Vicente V.A."/>
            <person name="de Hoog S."/>
            <person name="Bocca A.L."/>
            <person name="de Almeida S.R."/>
            <person name="Vasconcelos A.T."/>
            <person name="Felipe M.S."/>
        </authorList>
    </citation>
    <scope>NUCLEOTIDE SEQUENCE [LARGE SCALE GENOMIC DNA]</scope>
    <source>
        <strain evidence="3">KSF</strain>
    </source>
</reference>
<keyword evidence="1" id="KW-0812">Transmembrane</keyword>